<dbReference type="CDD" id="cd19941">
    <property type="entry name" value="TIL"/>
    <property type="match status" value="1"/>
</dbReference>
<proteinExistence type="predicted"/>
<dbReference type="SUPFAM" id="SSF57567">
    <property type="entry name" value="Serine protease inhibitors"/>
    <property type="match status" value="1"/>
</dbReference>
<feature type="chain" id="PRO_5024802319" description="TIL domain-containing protein" evidence="1">
    <location>
        <begin position="24"/>
        <end position="78"/>
    </location>
</feature>
<keyword evidence="4" id="KW-1185">Reference proteome</keyword>
<dbReference type="Pfam" id="PF01826">
    <property type="entry name" value="TIL"/>
    <property type="match status" value="1"/>
</dbReference>
<organism evidence="3 4">
    <name type="scientific">Callosobruchus maculatus</name>
    <name type="common">Southern cowpea weevil</name>
    <name type="synonym">Pulse bruchid</name>
    <dbReference type="NCBI Taxonomy" id="64391"/>
    <lineage>
        <taxon>Eukaryota</taxon>
        <taxon>Metazoa</taxon>
        <taxon>Ecdysozoa</taxon>
        <taxon>Arthropoda</taxon>
        <taxon>Hexapoda</taxon>
        <taxon>Insecta</taxon>
        <taxon>Pterygota</taxon>
        <taxon>Neoptera</taxon>
        <taxon>Endopterygota</taxon>
        <taxon>Coleoptera</taxon>
        <taxon>Polyphaga</taxon>
        <taxon>Cucujiformia</taxon>
        <taxon>Chrysomeloidea</taxon>
        <taxon>Chrysomelidae</taxon>
        <taxon>Bruchinae</taxon>
        <taxon>Bruchini</taxon>
        <taxon>Callosobruchus</taxon>
    </lineage>
</organism>
<accession>A0A653DCL7</accession>
<evidence type="ECO:0000256" key="1">
    <source>
        <dbReference type="SAM" id="SignalP"/>
    </source>
</evidence>
<dbReference type="Gene3D" id="2.10.25.10">
    <property type="entry name" value="Laminin"/>
    <property type="match status" value="1"/>
</dbReference>
<keyword evidence="1" id="KW-0732">Signal</keyword>
<evidence type="ECO:0000313" key="3">
    <source>
        <dbReference type="EMBL" id="VEN57949.1"/>
    </source>
</evidence>
<feature type="signal peptide" evidence="1">
    <location>
        <begin position="1"/>
        <end position="23"/>
    </location>
</feature>
<dbReference type="Proteomes" id="UP000410492">
    <property type="component" value="Unassembled WGS sequence"/>
</dbReference>
<feature type="domain" description="TIL" evidence="2">
    <location>
        <begin position="25"/>
        <end position="78"/>
    </location>
</feature>
<dbReference type="EMBL" id="CAACVG010011379">
    <property type="protein sequence ID" value="VEN57949.1"/>
    <property type="molecule type" value="Genomic_DNA"/>
</dbReference>
<sequence length="78" mass="8635">MKSLVLSICVLFVIVSIFETASARCGRNEHVPICRPCAVTCAYPNRICADICIPNSHQCYCKPGYLRKNGRCVPISQC</sequence>
<protein>
    <recommendedName>
        <fullName evidence="2">TIL domain-containing protein</fullName>
    </recommendedName>
</protein>
<dbReference type="InterPro" id="IPR002919">
    <property type="entry name" value="TIL_dom"/>
</dbReference>
<name>A0A653DCL7_CALMS</name>
<gene>
    <name evidence="3" type="ORF">CALMAC_LOCUS16444</name>
</gene>
<dbReference type="InterPro" id="IPR036084">
    <property type="entry name" value="Ser_inhib-like_sf"/>
</dbReference>
<evidence type="ECO:0000259" key="2">
    <source>
        <dbReference type="Pfam" id="PF01826"/>
    </source>
</evidence>
<reference evidence="3 4" key="1">
    <citation type="submission" date="2019-01" db="EMBL/GenBank/DDBJ databases">
        <authorList>
            <person name="Sayadi A."/>
        </authorList>
    </citation>
    <scope>NUCLEOTIDE SEQUENCE [LARGE SCALE GENOMIC DNA]</scope>
</reference>
<dbReference type="OrthoDB" id="6747176at2759"/>
<evidence type="ECO:0000313" key="4">
    <source>
        <dbReference type="Proteomes" id="UP000410492"/>
    </source>
</evidence>
<dbReference type="AlphaFoldDB" id="A0A653DCL7"/>